<organism evidence="1">
    <name type="scientific">marine sediment metagenome</name>
    <dbReference type="NCBI Taxonomy" id="412755"/>
    <lineage>
        <taxon>unclassified sequences</taxon>
        <taxon>metagenomes</taxon>
        <taxon>ecological metagenomes</taxon>
    </lineage>
</organism>
<accession>A0A0F9CRZ7</accession>
<proteinExistence type="predicted"/>
<dbReference type="EMBL" id="LAZR01031977">
    <property type="protein sequence ID" value="KKL52208.1"/>
    <property type="molecule type" value="Genomic_DNA"/>
</dbReference>
<reference evidence="1" key="1">
    <citation type="journal article" date="2015" name="Nature">
        <title>Complex archaea that bridge the gap between prokaryotes and eukaryotes.</title>
        <authorList>
            <person name="Spang A."/>
            <person name="Saw J.H."/>
            <person name="Jorgensen S.L."/>
            <person name="Zaremba-Niedzwiedzka K."/>
            <person name="Martijn J."/>
            <person name="Lind A.E."/>
            <person name="van Eijk R."/>
            <person name="Schleper C."/>
            <person name="Guy L."/>
            <person name="Ettema T.J."/>
        </authorList>
    </citation>
    <scope>NUCLEOTIDE SEQUENCE</scope>
</reference>
<comment type="caution">
    <text evidence="1">The sequence shown here is derived from an EMBL/GenBank/DDBJ whole genome shotgun (WGS) entry which is preliminary data.</text>
</comment>
<dbReference type="AlphaFoldDB" id="A0A0F9CRZ7"/>
<name>A0A0F9CRZ7_9ZZZZ</name>
<evidence type="ECO:0000313" key="1">
    <source>
        <dbReference type="EMBL" id="KKL52208.1"/>
    </source>
</evidence>
<sequence length="64" mass="7169">MNKSCKYCDYTYPGHTSSQHHEPPEMQMCDLISKVVVSGTSNESIVKNILQWVIGSEPQITAVK</sequence>
<gene>
    <name evidence="1" type="ORF">LCGC14_2287800</name>
</gene>
<protein>
    <submittedName>
        <fullName evidence="1">Uncharacterized protein</fullName>
    </submittedName>
</protein>